<feature type="transmembrane region" description="Helical" evidence="5">
    <location>
        <begin position="158"/>
        <end position="176"/>
    </location>
</feature>
<feature type="transmembrane region" description="Helical" evidence="5">
    <location>
        <begin position="102"/>
        <end position="125"/>
    </location>
</feature>
<evidence type="ECO:0000256" key="5">
    <source>
        <dbReference type="SAM" id="Phobius"/>
    </source>
</evidence>
<dbReference type="InterPro" id="IPR007300">
    <property type="entry name" value="CidB/LrgB"/>
</dbReference>
<gene>
    <name evidence="6" type="ORF">GZH52_15880</name>
</gene>
<accession>A0A6B2KW52</accession>
<sequence>MSASVLDALSAVSRGPLFGLFLTLLAYRVALWLNRRCHGHPLSNPVLVGCVLVGAVLLAGGVRVDTYMEGGRLLMLLLGPATVALAVPLYHQFARLRRSAVALTLALLAGSLIGIASSVLLGRLFGLSETLVLSLVPRSVTTPIAMGVAEAIGGDPTLAAAFVIVSGILGAVLVRPLFTRLGLMDERVLGFATGVAAHGIGTARVFQISQGAGAFAALAMGLNGLMTALIAPLLLRLLTRFWH</sequence>
<evidence type="ECO:0000313" key="6">
    <source>
        <dbReference type="EMBL" id="NDV14250.1"/>
    </source>
</evidence>
<comment type="caution">
    <text evidence="6">The sequence shown here is derived from an EMBL/GenBank/DDBJ whole genome shotgun (WGS) entry which is preliminary data.</text>
</comment>
<protein>
    <submittedName>
        <fullName evidence="6">LrgB family protein</fullName>
    </submittedName>
</protein>
<keyword evidence="3 5" id="KW-1133">Transmembrane helix</keyword>
<dbReference type="Proteomes" id="UP000482578">
    <property type="component" value="Unassembled WGS sequence"/>
</dbReference>
<dbReference type="PANTHER" id="PTHR30249">
    <property type="entry name" value="PUTATIVE SEROTONIN TRANSPORTER"/>
    <property type="match status" value="1"/>
</dbReference>
<feature type="transmembrane region" description="Helical" evidence="5">
    <location>
        <begin position="188"/>
        <end position="206"/>
    </location>
</feature>
<organism evidence="6 7">
    <name type="scientific">Crenobacter caeni</name>
    <dbReference type="NCBI Taxonomy" id="2705474"/>
    <lineage>
        <taxon>Bacteria</taxon>
        <taxon>Pseudomonadati</taxon>
        <taxon>Pseudomonadota</taxon>
        <taxon>Betaproteobacteria</taxon>
        <taxon>Neisseriales</taxon>
        <taxon>Neisseriaceae</taxon>
        <taxon>Crenobacter</taxon>
    </lineage>
</organism>
<feature type="transmembrane region" description="Helical" evidence="5">
    <location>
        <begin position="212"/>
        <end position="235"/>
    </location>
</feature>
<feature type="transmembrane region" description="Helical" evidence="5">
    <location>
        <begin position="15"/>
        <end position="33"/>
    </location>
</feature>
<dbReference type="GO" id="GO:0016020">
    <property type="term" value="C:membrane"/>
    <property type="evidence" value="ECO:0007669"/>
    <property type="project" value="UniProtKB-SubCell"/>
</dbReference>
<comment type="subcellular location">
    <subcellularLocation>
        <location evidence="1">Membrane</location>
        <topology evidence="1">Multi-pass membrane protein</topology>
    </subcellularLocation>
</comment>
<name>A0A6B2KW52_9NEIS</name>
<evidence type="ECO:0000256" key="1">
    <source>
        <dbReference type="ARBA" id="ARBA00004141"/>
    </source>
</evidence>
<evidence type="ECO:0000256" key="3">
    <source>
        <dbReference type="ARBA" id="ARBA00022989"/>
    </source>
</evidence>
<evidence type="ECO:0000313" key="7">
    <source>
        <dbReference type="Proteomes" id="UP000482578"/>
    </source>
</evidence>
<proteinExistence type="predicted"/>
<dbReference type="Pfam" id="PF04172">
    <property type="entry name" value="LrgB"/>
    <property type="match status" value="1"/>
</dbReference>
<dbReference type="PANTHER" id="PTHR30249:SF0">
    <property type="entry name" value="PLASTIDAL GLYCOLATE_GLYCERATE TRANSLOCATOR 1, CHLOROPLASTIC"/>
    <property type="match status" value="1"/>
</dbReference>
<keyword evidence="4 5" id="KW-0472">Membrane</keyword>
<reference evidence="6 7" key="1">
    <citation type="submission" date="2020-02" db="EMBL/GenBank/DDBJ databases">
        <authorList>
            <person name="Yang Z."/>
        </authorList>
    </citation>
    <scope>NUCLEOTIDE SEQUENCE [LARGE SCALE GENOMIC DNA]</scope>
    <source>
        <strain evidence="6 7">HX-7-9</strain>
    </source>
</reference>
<dbReference type="AlphaFoldDB" id="A0A6B2KW52"/>
<keyword evidence="2 5" id="KW-0812">Transmembrane</keyword>
<feature type="transmembrane region" description="Helical" evidence="5">
    <location>
        <begin position="70"/>
        <end position="90"/>
    </location>
</feature>
<feature type="transmembrane region" description="Helical" evidence="5">
    <location>
        <begin position="45"/>
        <end position="64"/>
    </location>
</feature>
<evidence type="ECO:0000256" key="4">
    <source>
        <dbReference type="ARBA" id="ARBA00023136"/>
    </source>
</evidence>
<keyword evidence="7" id="KW-1185">Reference proteome</keyword>
<evidence type="ECO:0000256" key="2">
    <source>
        <dbReference type="ARBA" id="ARBA00022692"/>
    </source>
</evidence>
<dbReference type="EMBL" id="JAAGAA010000018">
    <property type="protein sequence ID" value="NDV14250.1"/>
    <property type="molecule type" value="Genomic_DNA"/>
</dbReference>
<dbReference type="RefSeq" id="WP_163317908.1">
    <property type="nucleotide sequence ID" value="NZ_JAAGAA010000018.1"/>
</dbReference>